<dbReference type="EMBL" id="CP024870">
    <property type="protein sequence ID" value="ATX71661.1"/>
    <property type="molecule type" value="Genomic_DNA"/>
</dbReference>
<organism evidence="6 7">
    <name type="scientific">Spiroplasma clarkii</name>
    <dbReference type="NCBI Taxonomy" id="2139"/>
    <lineage>
        <taxon>Bacteria</taxon>
        <taxon>Bacillati</taxon>
        <taxon>Mycoplasmatota</taxon>
        <taxon>Mollicutes</taxon>
        <taxon>Entomoplasmatales</taxon>
        <taxon>Spiroplasmataceae</taxon>
        <taxon>Spiroplasma</taxon>
    </lineage>
</organism>
<dbReference type="InterPro" id="IPR002293">
    <property type="entry name" value="AA/rel_permease1"/>
</dbReference>
<name>A0A2K8KMJ2_9MOLU</name>
<dbReference type="Pfam" id="PF13520">
    <property type="entry name" value="AA_permease_2"/>
    <property type="match status" value="1"/>
</dbReference>
<dbReference type="AlphaFoldDB" id="A0A2K8KMJ2"/>
<sequence length="500" mass="55590">MINVNKKNKVKNKTFEFLTIFSMTFGIVVGSGIYLKNSGDNGVLARANDNPWVAMAVWVFVGIFACMMMFTFLEASSAAKKDDYNSMGVLGAQFLGRKWGSLFSIFFIVIYTPLLTIIGALFTINSLFSAIDAFMLASGKGLSEAIGGNDVRIVVELILGAVTLVTFQAINSIYKDSGKWIQIIFSILKFVPLIIVIGGGITLYATGNVENNTFTNQGGFKFNSIFACLIPILFAFDGFLDSINIQHDIEHKKVVSPAMLTGVISVAVFYLIVTVSIFLVSPNGNVLTMFDKASPGFSLAFNLIITLTLLTTINAYTTLYPKIVQASYDEKYLYKRSFDEKIKWKNATWISVIITDVVIVTFVTTSLLIDSTDYFLVADYSADTGILYAFTVYALIMYGVIRNRKTKKVEVKEMKNTHVLNIITLVILVFMIGYMHYISIIDSIIVYAKEGDPSNLVVPVMWFGFAIIMGFAFLINENLMLSWKLKQLTSKPDQKLAKVK</sequence>
<feature type="transmembrane region" description="Helical" evidence="5">
    <location>
        <begin position="255"/>
        <end position="279"/>
    </location>
</feature>
<dbReference type="PANTHER" id="PTHR11785:SF512">
    <property type="entry name" value="SOBREMESA, ISOFORM B"/>
    <property type="match status" value="1"/>
</dbReference>
<feature type="transmembrane region" description="Helical" evidence="5">
    <location>
        <begin position="183"/>
        <end position="204"/>
    </location>
</feature>
<evidence type="ECO:0000256" key="1">
    <source>
        <dbReference type="ARBA" id="ARBA00004141"/>
    </source>
</evidence>
<feature type="transmembrane region" description="Helical" evidence="5">
    <location>
        <begin position="422"/>
        <end position="448"/>
    </location>
</feature>
<evidence type="ECO:0000256" key="3">
    <source>
        <dbReference type="ARBA" id="ARBA00022989"/>
    </source>
</evidence>
<dbReference type="Proteomes" id="UP000231179">
    <property type="component" value="Chromosome"/>
</dbReference>
<evidence type="ECO:0000313" key="7">
    <source>
        <dbReference type="Proteomes" id="UP000231179"/>
    </source>
</evidence>
<protein>
    <submittedName>
        <fullName evidence="6">Amino acid permease</fullName>
    </submittedName>
</protein>
<feature type="transmembrane region" description="Helical" evidence="5">
    <location>
        <begin position="224"/>
        <end position="243"/>
    </location>
</feature>
<gene>
    <name evidence="6" type="ORF">SCLAR_v1c13630</name>
</gene>
<feature type="transmembrane region" description="Helical" evidence="5">
    <location>
        <begin position="15"/>
        <end position="35"/>
    </location>
</feature>
<dbReference type="PANTHER" id="PTHR11785">
    <property type="entry name" value="AMINO ACID TRANSPORTER"/>
    <property type="match status" value="1"/>
</dbReference>
<accession>A0A2K8KMJ2</accession>
<dbReference type="Gene3D" id="1.20.1740.10">
    <property type="entry name" value="Amino acid/polyamine transporter I"/>
    <property type="match status" value="1"/>
</dbReference>
<keyword evidence="4 5" id="KW-0472">Membrane</keyword>
<dbReference type="PIRSF" id="PIRSF006060">
    <property type="entry name" value="AA_transporter"/>
    <property type="match status" value="1"/>
</dbReference>
<dbReference type="GO" id="GO:0016020">
    <property type="term" value="C:membrane"/>
    <property type="evidence" value="ECO:0007669"/>
    <property type="project" value="UniProtKB-SubCell"/>
</dbReference>
<feature type="transmembrane region" description="Helical" evidence="5">
    <location>
        <begin position="151"/>
        <end position="171"/>
    </location>
</feature>
<comment type="subcellular location">
    <subcellularLocation>
        <location evidence="1">Membrane</location>
        <topology evidence="1">Multi-pass membrane protein</topology>
    </subcellularLocation>
</comment>
<feature type="transmembrane region" description="Helical" evidence="5">
    <location>
        <begin position="299"/>
        <end position="319"/>
    </location>
</feature>
<dbReference type="InterPro" id="IPR050598">
    <property type="entry name" value="AminoAcid_Transporter"/>
</dbReference>
<feature type="transmembrane region" description="Helical" evidence="5">
    <location>
        <begin position="55"/>
        <end position="73"/>
    </location>
</feature>
<evidence type="ECO:0000256" key="4">
    <source>
        <dbReference type="ARBA" id="ARBA00023136"/>
    </source>
</evidence>
<feature type="transmembrane region" description="Helical" evidence="5">
    <location>
        <begin position="346"/>
        <end position="369"/>
    </location>
</feature>
<feature type="transmembrane region" description="Helical" evidence="5">
    <location>
        <begin position="460"/>
        <end position="481"/>
    </location>
</feature>
<dbReference type="GO" id="GO:0015179">
    <property type="term" value="F:L-amino acid transmembrane transporter activity"/>
    <property type="evidence" value="ECO:0007669"/>
    <property type="project" value="TreeGrafter"/>
</dbReference>
<reference evidence="6 7" key="1">
    <citation type="submission" date="2017-11" db="EMBL/GenBank/DDBJ databases">
        <title>Complete genome sequence of Spiroplasma clarkii CN-5 (DSM 19994).</title>
        <authorList>
            <person name="Tsai Y.-M."/>
            <person name="Chang A."/>
            <person name="Lo W.-S."/>
            <person name="Kuo C.-H."/>
        </authorList>
    </citation>
    <scope>NUCLEOTIDE SEQUENCE [LARGE SCALE GENOMIC DNA]</scope>
    <source>
        <strain evidence="6 7">CN-5</strain>
    </source>
</reference>
<feature type="transmembrane region" description="Helical" evidence="5">
    <location>
        <begin position="102"/>
        <end position="131"/>
    </location>
</feature>
<evidence type="ECO:0000313" key="6">
    <source>
        <dbReference type="EMBL" id="ATX71661.1"/>
    </source>
</evidence>
<evidence type="ECO:0000256" key="5">
    <source>
        <dbReference type="SAM" id="Phobius"/>
    </source>
</evidence>
<feature type="transmembrane region" description="Helical" evidence="5">
    <location>
        <begin position="381"/>
        <end position="401"/>
    </location>
</feature>
<keyword evidence="7" id="KW-1185">Reference proteome</keyword>
<evidence type="ECO:0000256" key="2">
    <source>
        <dbReference type="ARBA" id="ARBA00022692"/>
    </source>
</evidence>
<keyword evidence="2 5" id="KW-0812">Transmembrane</keyword>
<dbReference type="RefSeq" id="WP_100255186.1">
    <property type="nucleotide sequence ID" value="NZ_CP024870.1"/>
</dbReference>
<proteinExistence type="predicted"/>
<keyword evidence="3 5" id="KW-1133">Transmembrane helix</keyword>